<evidence type="ECO:0000256" key="1">
    <source>
        <dbReference type="ARBA" id="ARBA00004323"/>
    </source>
</evidence>
<evidence type="ECO:0000256" key="3">
    <source>
        <dbReference type="ARBA" id="ARBA00022692"/>
    </source>
</evidence>
<keyword evidence="9" id="KW-1185">Reference proteome</keyword>
<dbReference type="PANTHER" id="PTHR12137:SF54">
    <property type="entry name" value="CARBOHYDRATE SULFOTRANSFERASE"/>
    <property type="match status" value="1"/>
</dbReference>
<dbReference type="Proteomes" id="UP000557872">
    <property type="component" value="Unassembled WGS sequence"/>
</dbReference>
<protein>
    <submittedName>
        <fullName evidence="8">Sulfotransferase family 2 domain-containing protein</fullName>
    </submittedName>
</protein>
<dbReference type="AlphaFoldDB" id="A0A851GG94"/>
<organism evidence="8 9">
    <name type="scientific">Oceaniferula marina</name>
    <dbReference type="NCBI Taxonomy" id="2748318"/>
    <lineage>
        <taxon>Bacteria</taxon>
        <taxon>Pseudomonadati</taxon>
        <taxon>Verrucomicrobiota</taxon>
        <taxon>Verrucomicrobiia</taxon>
        <taxon>Verrucomicrobiales</taxon>
        <taxon>Verrucomicrobiaceae</taxon>
        <taxon>Oceaniferula</taxon>
    </lineage>
</organism>
<dbReference type="Pfam" id="PF03567">
    <property type="entry name" value="Sulfotransfer_2"/>
    <property type="match status" value="1"/>
</dbReference>
<evidence type="ECO:0000256" key="7">
    <source>
        <dbReference type="ARBA" id="ARBA00023180"/>
    </source>
</evidence>
<comment type="subcellular location">
    <subcellularLocation>
        <location evidence="1">Golgi apparatus membrane</location>
        <topology evidence="1">Single-pass type II membrane protein</topology>
    </subcellularLocation>
</comment>
<comment type="caution">
    <text evidence="8">The sequence shown here is derived from an EMBL/GenBank/DDBJ whole genome shotgun (WGS) entry which is preliminary data.</text>
</comment>
<keyword evidence="3" id="KW-0812">Transmembrane</keyword>
<reference evidence="8 9" key="1">
    <citation type="submission" date="2020-07" db="EMBL/GenBank/DDBJ databases">
        <title>Roseicoccus Jingziensis gen. nov., sp. nov., isolated from coastal seawater.</title>
        <authorList>
            <person name="Feng X."/>
        </authorList>
    </citation>
    <scope>NUCLEOTIDE SEQUENCE [LARGE SCALE GENOMIC DNA]</scope>
    <source>
        <strain evidence="8 9">N1E253</strain>
    </source>
</reference>
<keyword evidence="2 8" id="KW-0808">Transferase</keyword>
<dbReference type="PANTHER" id="PTHR12137">
    <property type="entry name" value="CARBOHYDRATE SULFOTRANSFERASE"/>
    <property type="match status" value="1"/>
</dbReference>
<evidence type="ECO:0000313" key="9">
    <source>
        <dbReference type="Proteomes" id="UP000557872"/>
    </source>
</evidence>
<dbReference type="GO" id="GO:0008146">
    <property type="term" value="F:sulfotransferase activity"/>
    <property type="evidence" value="ECO:0007669"/>
    <property type="project" value="InterPro"/>
</dbReference>
<dbReference type="GO" id="GO:0016020">
    <property type="term" value="C:membrane"/>
    <property type="evidence" value="ECO:0007669"/>
    <property type="project" value="InterPro"/>
</dbReference>
<name>A0A851GG94_9BACT</name>
<dbReference type="SUPFAM" id="SSF52540">
    <property type="entry name" value="P-loop containing nucleoside triphosphate hydrolases"/>
    <property type="match status" value="1"/>
</dbReference>
<keyword evidence="7" id="KW-0325">Glycoprotein</keyword>
<gene>
    <name evidence="8" type="ORF">HW115_14390</name>
</gene>
<dbReference type="Gene3D" id="3.40.50.300">
    <property type="entry name" value="P-loop containing nucleotide triphosphate hydrolases"/>
    <property type="match status" value="1"/>
</dbReference>
<evidence type="ECO:0000256" key="2">
    <source>
        <dbReference type="ARBA" id="ARBA00022679"/>
    </source>
</evidence>
<dbReference type="InterPro" id="IPR018011">
    <property type="entry name" value="Carb_sulfotrans_8-10"/>
</dbReference>
<keyword evidence="5" id="KW-0333">Golgi apparatus</keyword>
<dbReference type="InterPro" id="IPR005331">
    <property type="entry name" value="Sulfotransferase"/>
</dbReference>
<proteinExistence type="predicted"/>
<keyword evidence="4" id="KW-1133">Transmembrane helix</keyword>
<dbReference type="RefSeq" id="WP_178933614.1">
    <property type="nucleotide sequence ID" value="NZ_JACBAZ010000006.1"/>
</dbReference>
<evidence type="ECO:0000313" key="8">
    <source>
        <dbReference type="EMBL" id="NWK56808.1"/>
    </source>
</evidence>
<evidence type="ECO:0000256" key="6">
    <source>
        <dbReference type="ARBA" id="ARBA00023136"/>
    </source>
</evidence>
<dbReference type="EMBL" id="JACBAZ010000006">
    <property type="protein sequence ID" value="NWK56808.1"/>
    <property type="molecule type" value="Genomic_DNA"/>
</dbReference>
<keyword evidence="6" id="KW-0472">Membrane</keyword>
<evidence type="ECO:0000256" key="5">
    <source>
        <dbReference type="ARBA" id="ARBA00023034"/>
    </source>
</evidence>
<accession>A0A851GG94</accession>
<dbReference type="InterPro" id="IPR027417">
    <property type="entry name" value="P-loop_NTPase"/>
</dbReference>
<sequence>MSGGDSPEEKEMNLSDAIETFRLRRKLQREKPHIWRIPSVNVGMIQNYKVGSRSLRLAVARHLLQSDEGEEDIAYDQLSDSRVKELDKKYSGFYALDSVRQQFPEMFLFTFVRHPLSRLHSCYVNKLVDAKRYGVKNQFKNWGVDYNTSFDEFVRMVADTPDGASDRHFRSQSWFVSVDGKLVADYIGKLESFKQDWQVLADRFGFPELPHKNKSSKSKVHFSEHYSKEIYELAVERYRQDIELLGYEDEV</sequence>
<evidence type="ECO:0000256" key="4">
    <source>
        <dbReference type="ARBA" id="ARBA00022989"/>
    </source>
</evidence>
<dbReference type="GO" id="GO:0016051">
    <property type="term" value="P:carbohydrate biosynthetic process"/>
    <property type="evidence" value="ECO:0007669"/>
    <property type="project" value="InterPro"/>
</dbReference>